<reference evidence="1" key="1">
    <citation type="journal article" date="2017" name="Genome Announc.">
        <title>Whole-Genome Sequence of Photobacterium damselae subsp. piscicida Strain 91-197, Isolated from Hybrid Striped Bass (Morone sp.) in the United States.</title>
        <authorList>
            <person name="Teru Y."/>
            <person name="Hikima J."/>
            <person name="Kono T."/>
            <person name="Sakai M."/>
            <person name="Takano T."/>
            <person name="Hawke J.P."/>
            <person name="Takeyama H."/>
            <person name="Aoki T."/>
        </authorList>
    </citation>
    <scope>NUCLEOTIDE SEQUENCE</scope>
    <source>
        <strain evidence="1">91-197</strain>
    </source>
</reference>
<dbReference type="Proteomes" id="UP000218676">
    <property type="component" value="Chromosome 2"/>
</dbReference>
<sequence>MSLVDLETGEFVCSYSENRKTVFDADTGEFISFLDLGDRDEGLSLPYYSFAWLEVIAREKLNQLRLKFWLKDGNDKRYFRKMSFEVFRSKD</sequence>
<evidence type="ECO:0000313" key="2">
    <source>
        <dbReference type="EMBL" id="QOD58424.1"/>
    </source>
</evidence>
<reference evidence="2 4" key="3">
    <citation type="submission" date="2020-09" db="EMBL/GenBank/DDBJ databases">
        <title>Complete, closed and curated genome sequences of Photobacterium damselae subsp. piscicida isolates from Australia indicate localised evolution and additional plasmid-borne pathogenicity mechanisms.</title>
        <authorList>
            <person name="Baseggio L."/>
            <person name="Silayeva O."/>
            <person name="Buller N."/>
            <person name="Landos M."/>
            <person name="Engelstaedter J."/>
            <person name="Barnes A.C."/>
        </authorList>
    </citation>
    <scope>NUCLEOTIDE SEQUENCE [LARGE SCALE GENOMIC DNA]</scope>
    <source>
        <strain evidence="2 4">AS-16-0540-1</strain>
    </source>
</reference>
<evidence type="ECO:0000313" key="3">
    <source>
        <dbReference type="Proteomes" id="UP000218676"/>
    </source>
</evidence>
<dbReference type="EMBL" id="CP061855">
    <property type="protein sequence ID" value="QOD58424.1"/>
    <property type="molecule type" value="Genomic_DNA"/>
</dbReference>
<evidence type="ECO:0000313" key="1">
    <source>
        <dbReference type="EMBL" id="BAX55197.1"/>
    </source>
</evidence>
<protein>
    <submittedName>
        <fullName evidence="1">Uncharacterized protein</fullName>
    </submittedName>
</protein>
<dbReference type="Proteomes" id="UP000516656">
    <property type="component" value="Chromosome 2"/>
</dbReference>
<organism evidence="1 3">
    <name type="scientific">Photobacterium damsela subsp. piscicida</name>
    <name type="common">Pasteurella piscicida</name>
    <dbReference type="NCBI Taxonomy" id="38294"/>
    <lineage>
        <taxon>Bacteria</taxon>
        <taxon>Pseudomonadati</taxon>
        <taxon>Pseudomonadota</taxon>
        <taxon>Gammaproteobacteria</taxon>
        <taxon>Vibrionales</taxon>
        <taxon>Vibrionaceae</taxon>
        <taxon>Photobacterium</taxon>
    </lineage>
</organism>
<reference evidence="3" key="2">
    <citation type="submission" date="2017-05" db="EMBL/GenBank/DDBJ databases">
        <title>Whole genome sequence of fish pathogenic bacteria, Photobacterium damselae subsp. piscicida, strain 91-197, isolated from hybrid striped bass (Morone sp.) in USA.</title>
        <authorList>
            <person name="Teru Y."/>
            <person name="Hikima J."/>
            <person name="Kono T."/>
            <person name="Sakai M."/>
            <person name="Takano T."/>
            <person name="Hawke J.P."/>
            <person name="Takeyama H."/>
            <person name="Aoki T."/>
        </authorList>
    </citation>
    <scope>NUCLEOTIDE SEQUENCE [LARGE SCALE GENOMIC DNA]</scope>
    <source>
        <strain evidence="3">91-197</strain>
    </source>
</reference>
<gene>
    <name evidence="2" type="ORF">IC627_16190</name>
    <name evidence="1" type="ORF">PDPUS_2_00611</name>
</gene>
<dbReference type="AlphaFoldDB" id="A0A1Q9GUE5"/>
<accession>A0A1Q9GUE5</accession>
<evidence type="ECO:0000313" key="4">
    <source>
        <dbReference type="Proteomes" id="UP000516656"/>
    </source>
</evidence>
<dbReference type="EMBL" id="AP018046">
    <property type="protein sequence ID" value="BAX55197.1"/>
    <property type="molecule type" value="Genomic_DNA"/>
</dbReference>
<proteinExistence type="predicted"/>
<dbReference type="RefSeq" id="WP_044179987.1">
    <property type="nucleotide sequence ID" value="NZ_AP018046.1"/>
</dbReference>
<name>A0A1Q9GUE5_PHODP</name>